<reference evidence="6" key="1">
    <citation type="submission" date="2023-06" db="EMBL/GenBank/DDBJ databases">
        <title>Genome-scale phylogeny and comparative genomics of the fungal order Sordariales.</title>
        <authorList>
            <consortium name="Lawrence Berkeley National Laboratory"/>
            <person name="Hensen N."/>
            <person name="Bonometti L."/>
            <person name="Westerberg I."/>
            <person name="Brannstrom I.O."/>
            <person name="Guillou S."/>
            <person name="Cros-Aarteil S."/>
            <person name="Calhoun S."/>
            <person name="Haridas S."/>
            <person name="Kuo A."/>
            <person name="Mondo S."/>
            <person name="Pangilinan J."/>
            <person name="Riley R."/>
            <person name="Labutti K."/>
            <person name="Andreopoulos B."/>
            <person name="Lipzen A."/>
            <person name="Chen C."/>
            <person name="Yanf M."/>
            <person name="Daum C."/>
            <person name="Ng V."/>
            <person name="Clum A."/>
            <person name="Steindorff A."/>
            <person name="Ohm R."/>
            <person name="Martin F."/>
            <person name="Silar P."/>
            <person name="Natvig D."/>
            <person name="Lalanne C."/>
            <person name="Gautier V."/>
            <person name="Ament-Velasquez S.L."/>
            <person name="Kruys A."/>
            <person name="Hutchinson M.I."/>
            <person name="Powell A.J."/>
            <person name="Barry K."/>
            <person name="Miller A.N."/>
            <person name="Grigoriev I.V."/>
            <person name="Debuchy R."/>
            <person name="Gladieux P."/>
            <person name="Thoren M.H."/>
            <person name="Johannesson H."/>
        </authorList>
    </citation>
    <scope>NUCLEOTIDE SEQUENCE</scope>
    <source>
        <strain evidence="6">PSN4</strain>
    </source>
</reference>
<dbReference type="InterPro" id="IPR046341">
    <property type="entry name" value="SET_dom_sf"/>
</dbReference>
<dbReference type="GO" id="GO:0016279">
    <property type="term" value="F:protein-lysine N-methyltransferase activity"/>
    <property type="evidence" value="ECO:0007669"/>
    <property type="project" value="InterPro"/>
</dbReference>
<dbReference type="Pfam" id="PF00856">
    <property type="entry name" value="SET"/>
    <property type="match status" value="1"/>
</dbReference>
<dbReference type="PANTHER" id="PTHR13271">
    <property type="entry name" value="UNCHARACTERIZED PUTATIVE METHYLTRANSFERASE"/>
    <property type="match status" value="1"/>
</dbReference>
<dbReference type="Proteomes" id="UP001239445">
    <property type="component" value="Unassembled WGS sequence"/>
</dbReference>
<keyword evidence="2" id="KW-0808">Transferase</keyword>
<evidence type="ECO:0000256" key="2">
    <source>
        <dbReference type="ARBA" id="ARBA00022679"/>
    </source>
</evidence>
<evidence type="ECO:0000256" key="4">
    <source>
        <dbReference type="SAM" id="MobiDB-lite"/>
    </source>
</evidence>
<dbReference type="PROSITE" id="PS50280">
    <property type="entry name" value="SET"/>
    <property type="match status" value="1"/>
</dbReference>
<feature type="domain" description="SET" evidence="5">
    <location>
        <begin position="34"/>
        <end position="279"/>
    </location>
</feature>
<dbReference type="InterPro" id="IPR044430">
    <property type="entry name" value="SETD6_SET"/>
</dbReference>
<protein>
    <submittedName>
        <fullName evidence="6">Ribosomal lysine N-methyltransferase</fullName>
    </submittedName>
</protein>
<dbReference type="InterPro" id="IPR036464">
    <property type="entry name" value="Rubisco_LSMT_subst-bd_sf"/>
</dbReference>
<dbReference type="AlphaFoldDB" id="A0AAJ0B1W3"/>
<sequence length="509" mass="56901">MTEMEIDSVQDEFARQTQSFMQWFRDLPGATFHKDIQMVDLRGHGAGRGIIATADIEPDTVLFTIPRPSIITTTTSSLATHLPSIFSESESEGDPSNDAWTRLILVLMYEYLRGPSSPWAPYLTLLPASFSTPMFWSDSEIAELQASSVVSKIGRDSAEGMIRSRILPVITSHPSVFFPSGDRPSDDDLVGLAHRCGSAIMAYAFDLDSPDSDSDSDEGAEDGWAEDRDAQRELGMVPMADMLNADAEFNAHIHHAPDFLTATSLRRIPAGEEVLNYYGPLPNGELLRRYGYVTPRHSRYDVVELPWGLVEPHLRSALSANYGVTETQWGQVDALLARQREEDEEEEEEDDETFVIERTTPDPESTGLFPPTPQPAITALPEDLTERVKKFLKTVSKVSSSPELKDKPTRTKIQLETVRLALIDRERQYPTTLEDDEFFLSSVPNTPRTNKEMAVYVRAGEKRLLRETQAWIAAELAKLTSSSSDNTSRVRSREGEGEADTPSAKRRRT</sequence>
<keyword evidence="7" id="KW-1185">Reference proteome</keyword>
<dbReference type="InterPro" id="IPR050600">
    <property type="entry name" value="SETD3_SETD6_MTase"/>
</dbReference>
<dbReference type="Gene3D" id="3.90.1410.10">
    <property type="entry name" value="set domain protein methyltransferase, domain 1"/>
    <property type="match status" value="1"/>
</dbReference>
<comment type="caution">
    <text evidence="6">The sequence shown here is derived from an EMBL/GenBank/DDBJ whole genome shotgun (WGS) entry which is preliminary data.</text>
</comment>
<dbReference type="Pfam" id="PF09273">
    <property type="entry name" value="Rubis-subs-bind"/>
    <property type="match status" value="1"/>
</dbReference>
<organism evidence="6 7">
    <name type="scientific">Echria macrotheca</name>
    <dbReference type="NCBI Taxonomy" id="438768"/>
    <lineage>
        <taxon>Eukaryota</taxon>
        <taxon>Fungi</taxon>
        <taxon>Dikarya</taxon>
        <taxon>Ascomycota</taxon>
        <taxon>Pezizomycotina</taxon>
        <taxon>Sordariomycetes</taxon>
        <taxon>Sordariomycetidae</taxon>
        <taxon>Sordariales</taxon>
        <taxon>Schizotheciaceae</taxon>
        <taxon>Echria</taxon>
    </lineage>
</organism>
<dbReference type="EMBL" id="MU839849">
    <property type="protein sequence ID" value="KAK1750158.1"/>
    <property type="molecule type" value="Genomic_DNA"/>
</dbReference>
<keyword evidence="1" id="KW-0489">Methyltransferase</keyword>
<evidence type="ECO:0000313" key="6">
    <source>
        <dbReference type="EMBL" id="KAK1750158.1"/>
    </source>
</evidence>
<dbReference type="InterPro" id="IPR015353">
    <property type="entry name" value="Rubisco_LSMT_subst-bd"/>
</dbReference>
<dbReference type="Gene3D" id="3.90.1420.10">
    <property type="entry name" value="Rubisco LSMT, substrate-binding domain"/>
    <property type="match status" value="1"/>
</dbReference>
<dbReference type="InterPro" id="IPR001214">
    <property type="entry name" value="SET_dom"/>
</dbReference>
<dbReference type="SUPFAM" id="SSF82199">
    <property type="entry name" value="SET domain"/>
    <property type="match status" value="1"/>
</dbReference>
<dbReference type="GO" id="GO:0032259">
    <property type="term" value="P:methylation"/>
    <property type="evidence" value="ECO:0007669"/>
    <property type="project" value="UniProtKB-KW"/>
</dbReference>
<evidence type="ECO:0000313" key="7">
    <source>
        <dbReference type="Proteomes" id="UP001239445"/>
    </source>
</evidence>
<name>A0AAJ0B1W3_9PEZI</name>
<gene>
    <name evidence="6" type="ORF">QBC47DRAFT_353997</name>
</gene>
<dbReference type="GO" id="GO:0005634">
    <property type="term" value="C:nucleus"/>
    <property type="evidence" value="ECO:0007669"/>
    <property type="project" value="TreeGrafter"/>
</dbReference>
<accession>A0AAJ0B1W3</accession>
<evidence type="ECO:0000259" key="5">
    <source>
        <dbReference type="PROSITE" id="PS50280"/>
    </source>
</evidence>
<feature type="region of interest" description="Disordered" evidence="4">
    <location>
        <begin position="477"/>
        <end position="509"/>
    </location>
</feature>
<evidence type="ECO:0000256" key="1">
    <source>
        <dbReference type="ARBA" id="ARBA00022603"/>
    </source>
</evidence>
<keyword evidence="3" id="KW-0949">S-adenosyl-L-methionine</keyword>
<evidence type="ECO:0000256" key="3">
    <source>
        <dbReference type="ARBA" id="ARBA00022691"/>
    </source>
</evidence>
<dbReference type="PANTHER" id="PTHR13271:SF34">
    <property type="entry name" value="N-LYSINE METHYLTRANSFERASE SETD6"/>
    <property type="match status" value="1"/>
</dbReference>
<proteinExistence type="predicted"/>
<dbReference type="CDD" id="cd19178">
    <property type="entry name" value="SET_SETD6"/>
    <property type="match status" value="1"/>
</dbReference>
<dbReference type="FunFam" id="3.90.1410.10:FF:000007">
    <property type="entry name" value="Ribosomal lysine N-methyltransferase 4"/>
    <property type="match status" value="1"/>
</dbReference>
<dbReference type="SUPFAM" id="SSF81822">
    <property type="entry name" value="RuBisCo LSMT C-terminal, substrate-binding domain"/>
    <property type="match status" value="1"/>
</dbReference>